<dbReference type="Proteomes" id="UP000541558">
    <property type="component" value="Unassembled WGS sequence"/>
</dbReference>
<evidence type="ECO:0000256" key="3">
    <source>
        <dbReference type="ARBA" id="ARBA00022989"/>
    </source>
</evidence>
<dbReference type="InterPro" id="IPR006838">
    <property type="entry name" value="ADTRP_AIG1"/>
</dbReference>
<evidence type="ECO:0000256" key="4">
    <source>
        <dbReference type="ARBA" id="ARBA00023136"/>
    </source>
</evidence>
<proteinExistence type="predicted"/>
<feature type="transmembrane region" description="Helical" evidence="5">
    <location>
        <begin position="145"/>
        <end position="165"/>
    </location>
</feature>
<organism evidence="6 7">
    <name type="scientific">Ephemerocybe angulata</name>
    <dbReference type="NCBI Taxonomy" id="980116"/>
    <lineage>
        <taxon>Eukaryota</taxon>
        <taxon>Fungi</taxon>
        <taxon>Dikarya</taxon>
        <taxon>Basidiomycota</taxon>
        <taxon>Agaricomycotina</taxon>
        <taxon>Agaricomycetes</taxon>
        <taxon>Agaricomycetidae</taxon>
        <taxon>Agaricales</taxon>
        <taxon>Agaricineae</taxon>
        <taxon>Psathyrellaceae</taxon>
        <taxon>Ephemerocybe</taxon>
    </lineage>
</organism>
<name>A0A8H5BRQ3_9AGAR</name>
<dbReference type="OrthoDB" id="1898221at2759"/>
<dbReference type="GO" id="GO:0016020">
    <property type="term" value="C:membrane"/>
    <property type="evidence" value="ECO:0007669"/>
    <property type="project" value="InterPro"/>
</dbReference>
<dbReference type="AlphaFoldDB" id="A0A8H5BRQ3"/>
<keyword evidence="7" id="KW-1185">Reference proteome</keyword>
<comment type="subcellular location">
    <subcellularLocation>
        <location evidence="1">Endomembrane system</location>
        <topology evidence="1">Multi-pass membrane protein</topology>
    </subcellularLocation>
</comment>
<evidence type="ECO:0000313" key="6">
    <source>
        <dbReference type="EMBL" id="KAF5327999.1"/>
    </source>
</evidence>
<reference evidence="6 7" key="1">
    <citation type="journal article" date="2020" name="ISME J.">
        <title>Uncovering the hidden diversity of litter-decomposition mechanisms in mushroom-forming fungi.</title>
        <authorList>
            <person name="Floudas D."/>
            <person name="Bentzer J."/>
            <person name="Ahren D."/>
            <person name="Johansson T."/>
            <person name="Persson P."/>
            <person name="Tunlid A."/>
        </authorList>
    </citation>
    <scope>NUCLEOTIDE SEQUENCE [LARGE SCALE GENOMIC DNA]</scope>
    <source>
        <strain evidence="6 7">CBS 175.51</strain>
    </source>
</reference>
<keyword evidence="4 5" id="KW-0472">Membrane</keyword>
<keyword evidence="3 5" id="KW-1133">Transmembrane helix</keyword>
<evidence type="ECO:0000256" key="5">
    <source>
        <dbReference type="SAM" id="Phobius"/>
    </source>
</evidence>
<evidence type="ECO:0000313" key="7">
    <source>
        <dbReference type="Proteomes" id="UP000541558"/>
    </source>
</evidence>
<accession>A0A8H5BRQ3</accession>
<sequence>MLTSTVKPSFRLAAAAFMISGYVRIGNLMIDAIIQNQYGGHSQYLTIQGLFIAVATMLLGVVIDLLPFLNFLRPLRRYLFVTAMPAGRRNNDFGTPGEGSSSSEAPAPFYLPLSIDLALHACPAISLVIDFFIFERKYTKTEVNVAVPAIVVAYAVLRLVGGVLLKQE</sequence>
<dbReference type="EMBL" id="JAACJK010000153">
    <property type="protein sequence ID" value="KAF5327999.1"/>
    <property type="molecule type" value="Genomic_DNA"/>
</dbReference>
<dbReference type="PANTHER" id="PTHR10989">
    <property type="entry name" value="ANDROGEN-INDUCED PROTEIN 1-RELATED"/>
    <property type="match status" value="1"/>
</dbReference>
<comment type="caution">
    <text evidence="6">The sequence shown here is derived from an EMBL/GenBank/DDBJ whole genome shotgun (WGS) entry which is preliminary data.</text>
</comment>
<evidence type="ECO:0000256" key="2">
    <source>
        <dbReference type="ARBA" id="ARBA00022692"/>
    </source>
</evidence>
<evidence type="ECO:0000256" key="1">
    <source>
        <dbReference type="ARBA" id="ARBA00004127"/>
    </source>
</evidence>
<keyword evidence="2 5" id="KW-0812">Transmembrane</keyword>
<dbReference type="GO" id="GO:0012505">
    <property type="term" value="C:endomembrane system"/>
    <property type="evidence" value="ECO:0007669"/>
    <property type="project" value="UniProtKB-SubCell"/>
</dbReference>
<evidence type="ECO:0008006" key="8">
    <source>
        <dbReference type="Google" id="ProtNLM"/>
    </source>
</evidence>
<feature type="transmembrane region" description="Helical" evidence="5">
    <location>
        <begin position="12"/>
        <end position="34"/>
    </location>
</feature>
<feature type="transmembrane region" description="Helical" evidence="5">
    <location>
        <begin position="46"/>
        <end position="69"/>
    </location>
</feature>
<gene>
    <name evidence="6" type="ORF">D9611_014920</name>
</gene>
<protein>
    <recommendedName>
        <fullName evidence="8">Integral membrane protein</fullName>
    </recommendedName>
</protein>
<dbReference type="PANTHER" id="PTHR10989:SF16">
    <property type="entry name" value="AT02829P-RELATED"/>
    <property type="match status" value="1"/>
</dbReference>